<dbReference type="Pfam" id="PF09998">
    <property type="entry name" value="DUF2239"/>
    <property type="match status" value="1"/>
</dbReference>
<gene>
    <name evidence="1" type="ORF">HNQ50_003054</name>
</gene>
<dbReference type="EMBL" id="JACHHN010000006">
    <property type="protein sequence ID" value="MBB5192313.1"/>
    <property type="molecule type" value="Genomic_DNA"/>
</dbReference>
<comment type="caution">
    <text evidence="1">The sequence shown here is derived from an EMBL/GenBank/DDBJ whole genome shotgun (WGS) entry which is preliminary data.</text>
</comment>
<proteinExistence type="predicted"/>
<evidence type="ECO:0000313" key="1">
    <source>
        <dbReference type="EMBL" id="MBB5192313.1"/>
    </source>
</evidence>
<organism evidence="1 2">
    <name type="scientific">Silvimonas terrae</name>
    <dbReference type="NCBI Taxonomy" id="300266"/>
    <lineage>
        <taxon>Bacteria</taxon>
        <taxon>Pseudomonadati</taxon>
        <taxon>Pseudomonadota</taxon>
        <taxon>Betaproteobacteria</taxon>
        <taxon>Neisseriales</taxon>
        <taxon>Chitinibacteraceae</taxon>
        <taxon>Silvimonas</taxon>
    </lineage>
</organism>
<evidence type="ECO:0008006" key="3">
    <source>
        <dbReference type="Google" id="ProtNLM"/>
    </source>
</evidence>
<protein>
    <recommendedName>
        <fullName evidence="3">DUF2239 family protein</fullName>
    </recommendedName>
</protein>
<evidence type="ECO:0000313" key="2">
    <source>
        <dbReference type="Proteomes" id="UP000543030"/>
    </source>
</evidence>
<dbReference type="InterPro" id="IPR018715">
    <property type="entry name" value="DUF2239"/>
</dbReference>
<sequence>MTHPIHCTAFVGHRRIASGLLRDVALAIKHSGADEADAPLLVFDDATARPVELDLRGTAAELAARIVEVIGTADHEEEADAPRGRGRPKLGVVAREVTLLPRHWEWLNSQPGGASVVLRKLVEAARHASAAPDRRRHAQEACYRFMSALAGNLPGFEEVSRALFAPDQARFDALIEAWPEDVRDYAARLAAGVWA</sequence>
<reference evidence="1 2" key="1">
    <citation type="submission" date="2020-08" db="EMBL/GenBank/DDBJ databases">
        <title>Genomic Encyclopedia of Type Strains, Phase IV (KMG-IV): sequencing the most valuable type-strain genomes for metagenomic binning, comparative biology and taxonomic classification.</title>
        <authorList>
            <person name="Goeker M."/>
        </authorList>
    </citation>
    <scope>NUCLEOTIDE SEQUENCE [LARGE SCALE GENOMIC DNA]</scope>
    <source>
        <strain evidence="1 2">DSM 18233</strain>
    </source>
</reference>
<name>A0A840RJB5_9NEIS</name>
<keyword evidence="2" id="KW-1185">Reference proteome</keyword>
<dbReference type="RefSeq" id="WP_184101985.1">
    <property type="nucleotide sequence ID" value="NZ_JACHHN010000006.1"/>
</dbReference>
<dbReference type="AlphaFoldDB" id="A0A840RJB5"/>
<accession>A0A840RJB5</accession>
<dbReference type="Proteomes" id="UP000543030">
    <property type="component" value="Unassembled WGS sequence"/>
</dbReference>